<sequence>MDARTTENSVAVLKRIRDAHQGQLGTSVIAEIDAVIALLEKSNDIEKLKAKETLGFRVLTLIADLVRLLTNVSELMK</sequence>
<evidence type="ECO:0000313" key="2">
    <source>
        <dbReference type="Proteomes" id="UP001208054"/>
    </source>
</evidence>
<comment type="caution">
    <text evidence="1">The sequence shown here is derived from an EMBL/GenBank/DDBJ whole genome shotgun (WGS) entry which is preliminary data.</text>
</comment>
<dbReference type="Proteomes" id="UP001208054">
    <property type="component" value="Unassembled WGS sequence"/>
</dbReference>
<gene>
    <name evidence="1" type="ORF">KYJ44_08635</name>
</gene>
<keyword evidence="2" id="KW-1185">Reference proteome</keyword>
<organism evidence="1 2">
    <name type="scientific">Stenotrophomonas riyadhensis</name>
    <dbReference type="NCBI Taxonomy" id="2859893"/>
    <lineage>
        <taxon>Bacteria</taxon>
        <taxon>Pseudomonadati</taxon>
        <taxon>Pseudomonadota</taxon>
        <taxon>Gammaproteobacteria</taxon>
        <taxon>Lysobacterales</taxon>
        <taxon>Lysobacteraceae</taxon>
        <taxon>Stenotrophomonas</taxon>
    </lineage>
</organism>
<dbReference type="EMBL" id="JAHWBK010000005">
    <property type="protein sequence ID" value="MCV0324383.1"/>
    <property type="molecule type" value="Genomic_DNA"/>
</dbReference>
<reference evidence="1 2" key="1">
    <citation type="submission" date="2021-07" db="EMBL/GenBank/DDBJ databases">
        <title>Clinical implication of Pseudomonas aeruginosa: further insight on the antimicrobial resistance.</title>
        <authorList>
            <person name="Macori G."/>
            <person name="Fanning S."/>
            <person name="Alqahtani A."/>
        </authorList>
    </citation>
    <scope>NUCLEOTIDE SEQUENCE [LARGE SCALE GENOMIC DNA]</scope>
    <source>
        <strain evidence="1 2">CFS3442</strain>
    </source>
</reference>
<protein>
    <submittedName>
        <fullName evidence="1">Uncharacterized protein</fullName>
    </submittedName>
</protein>
<evidence type="ECO:0000313" key="1">
    <source>
        <dbReference type="EMBL" id="MCV0324383.1"/>
    </source>
</evidence>
<dbReference type="RefSeq" id="WP_081280509.1">
    <property type="nucleotide sequence ID" value="NZ_JAHWBK010000005.1"/>
</dbReference>
<accession>A0ABT2XH46</accession>
<proteinExistence type="predicted"/>
<name>A0ABT2XH46_9GAMM</name>